<dbReference type="EMBL" id="JBHSSD010000040">
    <property type="protein sequence ID" value="MFC6164804.1"/>
    <property type="molecule type" value="Genomic_DNA"/>
</dbReference>
<dbReference type="Gene3D" id="1.10.132.100">
    <property type="match status" value="1"/>
</dbReference>
<organism evidence="1 2">
    <name type="scientific">Lactiplantibacillus dongliensis</name>
    <dbReference type="NCBI Taxonomy" id="2559919"/>
    <lineage>
        <taxon>Bacteria</taxon>
        <taxon>Bacillati</taxon>
        <taxon>Bacillota</taxon>
        <taxon>Bacilli</taxon>
        <taxon>Lactobacillales</taxon>
        <taxon>Lactobacillaceae</taxon>
        <taxon>Lactiplantibacillus</taxon>
    </lineage>
</organism>
<protein>
    <submittedName>
        <fullName evidence="1">Type I-E CRISPR-associated protein Cse1/CasA</fullName>
    </submittedName>
</protein>
<reference evidence="2" key="1">
    <citation type="journal article" date="2019" name="Int. J. Syst. Evol. Microbiol.">
        <title>The Global Catalogue of Microorganisms (GCM) 10K type strain sequencing project: providing services to taxonomists for standard genome sequencing and annotation.</title>
        <authorList>
            <consortium name="The Broad Institute Genomics Platform"/>
            <consortium name="The Broad Institute Genome Sequencing Center for Infectious Disease"/>
            <person name="Wu L."/>
            <person name="Ma J."/>
        </authorList>
    </citation>
    <scope>NUCLEOTIDE SEQUENCE [LARGE SCALE GENOMIC DNA]</scope>
    <source>
        <strain evidence="2">CCM 8932</strain>
    </source>
</reference>
<gene>
    <name evidence="1" type="ORF">ACFP3T_09010</name>
</gene>
<evidence type="ECO:0000313" key="1">
    <source>
        <dbReference type="EMBL" id="MFC6164804.1"/>
    </source>
</evidence>
<dbReference type="Pfam" id="PF09481">
    <property type="entry name" value="CRISPR_Cse1"/>
    <property type="match status" value="1"/>
</dbReference>
<dbReference type="Proteomes" id="UP001596253">
    <property type="component" value="Unassembled WGS sequence"/>
</dbReference>
<accession>A0ABW1R4J9</accession>
<dbReference type="RefSeq" id="WP_137639605.1">
    <property type="nucleotide sequence ID" value="NZ_BJDK01000007.1"/>
</dbReference>
<proteinExistence type="predicted"/>
<comment type="caution">
    <text evidence="1">The sequence shown here is derived from an EMBL/GenBank/DDBJ whole genome shotgun (WGS) entry which is preliminary data.</text>
</comment>
<dbReference type="InterPro" id="IPR013381">
    <property type="entry name" value="CRISPR-assoc_prot_Cse1"/>
</dbReference>
<evidence type="ECO:0000313" key="2">
    <source>
        <dbReference type="Proteomes" id="UP001596253"/>
    </source>
</evidence>
<sequence length="572" mass="67035">MNKKSFNLTTDPWIKVVEMETNKEKVVSLIELFQSASEYRQLAGEMRSQDLSILRFLLAIVTTVYSRVDVDGNPYDWMKSRAKASNELELNRKKIDKKKARKSLLATWNKLYQSNRFSEAAIKYLNEYKNRFDLFGERPFYQVTAEDYDSLVPRNKRISTGSGQVAVRQINRRISQSGNTAVIFSPKSDELKDEVSLDEFVRWLITYQNYTGTTDKTKVVFDKTFTNKGWIYNMNPVFAEGRSLFETLMLNLILVDERQEYSAQRPVWEFESMSDYIDERKKLILPNNLAELYTTWSRILHVEWDALGMPKIFSAMIPMFENKGAFVEPMTTWKFDEKANEYQPEVKNTRSIGTAMWREFGQFVRVRTNDNIHEPGIVGWLRTLKKEKLIWDKQLIVLDSVTLISDGKASQSPLFEIIDNIQMQADVLFDLNETNRWTVRIEDVIKLTQGVGKDFESFLEDIGEIRGLNVNSFVIKMSSKFYDHLNESFRAWLENLTGDDDRDKKINDWKDDLKRIANMEIEDIMRTSSPKDIQGIYTTEKKDKKKKDKNRYLNVFIAENELANCMRSHFNL</sequence>
<name>A0ABW1R4J9_9LACO</name>
<keyword evidence="2" id="KW-1185">Reference proteome</keyword>